<dbReference type="AlphaFoldDB" id="A0A974BW90"/>
<keyword evidence="1" id="KW-1133">Transmembrane helix</keyword>
<protein>
    <submittedName>
        <fullName evidence="2">Uncharacterized protein</fullName>
    </submittedName>
</protein>
<name>A0A974BW90_XENLA</name>
<accession>A0A974BW90</accession>
<dbReference type="Proteomes" id="UP000694892">
    <property type="component" value="Chromosome 9_10S"/>
</dbReference>
<organism evidence="2 3">
    <name type="scientific">Xenopus laevis</name>
    <name type="common">African clawed frog</name>
    <dbReference type="NCBI Taxonomy" id="8355"/>
    <lineage>
        <taxon>Eukaryota</taxon>
        <taxon>Metazoa</taxon>
        <taxon>Chordata</taxon>
        <taxon>Craniata</taxon>
        <taxon>Vertebrata</taxon>
        <taxon>Euteleostomi</taxon>
        <taxon>Amphibia</taxon>
        <taxon>Batrachia</taxon>
        <taxon>Anura</taxon>
        <taxon>Pipoidea</taxon>
        <taxon>Pipidae</taxon>
        <taxon>Xenopodinae</taxon>
        <taxon>Xenopus</taxon>
        <taxon>Xenopus</taxon>
    </lineage>
</organism>
<proteinExistence type="predicted"/>
<evidence type="ECO:0000256" key="1">
    <source>
        <dbReference type="SAM" id="Phobius"/>
    </source>
</evidence>
<evidence type="ECO:0000313" key="3">
    <source>
        <dbReference type="Proteomes" id="UP000694892"/>
    </source>
</evidence>
<keyword evidence="1" id="KW-0472">Membrane</keyword>
<sequence length="124" mass="14429">MYKVQYTKLHYYGSAGLNSRQPKQTRTDSMVWLLCSHSLTPLPHFLSPLSPHYYFYCLLFSSPLGSLRSIDSGLANTYHILQVEHVMTALIKTIIRLYAQYIGLLVYWFIVYSSAYKSCYTNLR</sequence>
<dbReference type="EMBL" id="CM004483">
    <property type="protein sequence ID" value="OCT61945.1"/>
    <property type="molecule type" value="Genomic_DNA"/>
</dbReference>
<keyword evidence="1" id="KW-0812">Transmembrane</keyword>
<feature type="transmembrane region" description="Helical" evidence="1">
    <location>
        <begin position="97"/>
        <end position="115"/>
    </location>
</feature>
<gene>
    <name evidence="2" type="ORF">XELAEV_18047978mg</name>
</gene>
<reference evidence="3" key="1">
    <citation type="journal article" date="2016" name="Nature">
        <title>Genome evolution in the allotetraploid frog Xenopus laevis.</title>
        <authorList>
            <person name="Session A.M."/>
            <person name="Uno Y."/>
            <person name="Kwon T."/>
            <person name="Chapman J.A."/>
            <person name="Toyoda A."/>
            <person name="Takahashi S."/>
            <person name="Fukui A."/>
            <person name="Hikosaka A."/>
            <person name="Suzuki A."/>
            <person name="Kondo M."/>
            <person name="van Heeringen S.J."/>
            <person name="Quigley I."/>
            <person name="Heinz S."/>
            <person name="Ogino H."/>
            <person name="Ochi H."/>
            <person name="Hellsten U."/>
            <person name="Lyons J.B."/>
            <person name="Simakov O."/>
            <person name="Putnam N."/>
            <person name="Stites J."/>
            <person name="Kuroki Y."/>
            <person name="Tanaka T."/>
            <person name="Michiue T."/>
            <person name="Watanabe M."/>
            <person name="Bogdanovic O."/>
            <person name="Lister R."/>
            <person name="Georgiou G."/>
            <person name="Paranjpe S.S."/>
            <person name="van Kruijsbergen I."/>
            <person name="Shu S."/>
            <person name="Carlson J."/>
            <person name="Kinoshita T."/>
            <person name="Ohta Y."/>
            <person name="Mawaribuchi S."/>
            <person name="Jenkins J."/>
            <person name="Grimwood J."/>
            <person name="Schmutz J."/>
            <person name="Mitros T."/>
            <person name="Mozaffari S.V."/>
            <person name="Suzuki Y."/>
            <person name="Haramoto Y."/>
            <person name="Yamamoto T.S."/>
            <person name="Takagi C."/>
            <person name="Heald R."/>
            <person name="Miller K."/>
            <person name="Haudenschild C."/>
            <person name="Kitzman J."/>
            <person name="Nakayama T."/>
            <person name="Izutsu Y."/>
            <person name="Robert J."/>
            <person name="Fortriede J."/>
            <person name="Burns K."/>
            <person name="Lotay V."/>
            <person name="Karimi K."/>
            <person name="Yasuoka Y."/>
            <person name="Dichmann D.S."/>
            <person name="Flajnik M.F."/>
            <person name="Houston D.W."/>
            <person name="Shendure J."/>
            <person name="DuPasquier L."/>
            <person name="Vize P.D."/>
            <person name="Zorn A.M."/>
            <person name="Ito M."/>
            <person name="Marcotte E.M."/>
            <person name="Wallingford J.B."/>
            <person name="Ito Y."/>
            <person name="Asashima M."/>
            <person name="Ueno N."/>
            <person name="Matsuda Y."/>
            <person name="Veenstra G.J."/>
            <person name="Fujiyama A."/>
            <person name="Harland R.M."/>
            <person name="Taira M."/>
            <person name="Rokhsar D.S."/>
        </authorList>
    </citation>
    <scope>NUCLEOTIDE SEQUENCE [LARGE SCALE GENOMIC DNA]</scope>
    <source>
        <strain evidence="3">J</strain>
    </source>
</reference>
<evidence type="ECO:0000313" key="2">
    <source>
        <dbReference type="EMBL" id="OCT61945.1"/>
    </source>
</evidence>